<evidence type="ECO:0000256" key="5">
    <source>
        <dbReference type="ARBA" id="ARBA00023002"/>
    </source>
</evidence>
<evidence type="ECO:0000313" key="12">
    <source>
        <dbReference type="RefSeq" id="XP_025424174.1"/>
    </source>
</evidence>
<dbReference type="InterPro" id="IPR002539">
    <property type="entry name" value="MaoC-like_dom"/>
</dbReference>
<sequence>MDNLRFDGRVVIVTGAGAGLGKAYALLFAERGASVVVNDLGGSRSGDGSSCKAADSVVSEIRAKGGKAVPNYDSVVDGDKLVQTALENFGRIDIIVNNAGILRDKSFARISESDWNLVHDVHLKGAFKVTQAAWPHFRKQNYGRVIVTSSNSGLYGNFGQANYSAAKLGLVGLCNTMAIEGRKNNINCNVIVPTAASRLTEDILPPDFFAELKPELIAPVVVWLCHETCEENGSIIESAAGWATKCHLVRGNGALLRHKITDTVAPENVRDVWNKLTDMSSATRLNSIEEASSTLLGVLDEIKSGPQETENEAVGVFSYNYRDSIIYAIGVGASVKEESDLQYLYESHEYFSTLPTFGILPSLMTAMSSSLITEAIPGKEFDLSQVLHGEQFLELHKPLPTEGKLSTKISVSDILDKGKNAVIIIDGKTFDESGELIISSQICTFVLSAGEFGGKRTSKVLVPLLDEPSRSPDSSVKEKTSVNQAAVYRLSGDLNPLHIDPSFALAAGHQVPILHGLATLGISVRHILKQYAENNSKLFKSLKVRFSKPVIPGQTLCTSMWREGNRIHFKTTVLETKDTVLSGAYMELHEVKLPAKPHVVLCSSQVEELPSDAVFQGMQERIDSNPKLIKSINGVFLYYITKNGKVTSTWTADLKIGKVYRGEPEKGVKADTTLTIDDTDMIDLALGKLNPQMAFMKGKLKIKGNIMLAQKLKALNTESKL</sequence>
<dbReference type="GeneID" id="112693363"/>
<protein>
    <recommendedName>
        <fullName evidence="9">Peroxisomal multifunctional enzyme type 2</fullName>
    </recommendedName>
</protein>
<keyword evidence="5" id="KW-0560">Oxidoreductase</keyword>
<dbReference type="AlphaFoldDB" id="A0A8B8GLP5"/>
<evidence type="ECO:0000256" key="4">
    <source>
        <dbReference type="ARBA" id="ARBA00022832"/>
    </source>
</evidence>
<dbReference type="UniPathway" id="UPA00659"/>
<dbReference type="RefSeq" id="XP_025424175.1">
    <property type="nucleotide sequence ID" value="XM_025568390.1"/>
</dbReference>
<evidence type="ECO:0000313" key="13">
    <source>
        <dbReference type="RefSeq" id="XP_025424175.1"/>
    </source>
</evidence>
<dbReference type="CTD" id="32582"/>
<dbReference type="SUPFAM" id="SSF55718">
    <property type="entry name" value="SCP-like"/>
    <property type="match status" value="1"/>
</dbReference>
<dbReference type="SMART" id="SM00822">
    <property type="entry name" value="PKS_KR"/>
    <property type="match status" value="1"/>
</dbReference>
<dbReference type="RefSeq" id="XP_025424174.1">
    <property type="nucleotide sequence ID" value="XM_025568389.1"/>
</dbReference>
<dbReference type="CDD" id="cd05353">
    <property type="entry name" value="hydroxyacyl-CoA-like_DH_SDR_c-like"/>
    <property type="match status" value="1"/>
</dbReference>
<organism evidence="11 12">
    <name type="scientific">Sipha flava</name>
    <name type="common">yellow sugarcane aphid</name>
    <dbReference type="NCBI Taxonomy" id="143950"/>
    <lineage>
        <taxon>Eukaryota</taxon>
        <taxon>Metazoa</taxon>
        <taxon>Ecdysozoa</taxon>
        <taxon>Arthropoda</taxon>
        <taxon>Hexapoda</taxon>
        <taxon>Insecta</taxon>
        <taxon>Pterygota</taxon>
        <taxon>Neoptera</taxon>
        <taxon>Paraneoptera</taxon>
        <taxon>Hemiptera</taxon>
        <taxon>Sternorrhyncha</taxon>
        <taxon>Aphidomorpha</taxon>
        <taxon>Aphidoidea</taxon>
        <taxon>Aphididae</taxon>
        <taxon>Sipha</taxon>
    </lineage>
</organism>
<dbReference type="SUPFAM" id="SSF54637">
    <property type="entry name" value="Thioesterase/thiol ester dehydrase-isomerase"/>
    <property type="match status" value="2"/>
</dbReference>
<dbReference type="GO" id="GO:0006635">
    <property type="term" value="P:fatty acid beta-oxidation"/>
    <property type="evidence" value="ECO:0007669"/>
    <property type="project" value="UniProtKB-UniPathway"/>
</dbReference>
<dbReference type="InterPro" id="IPR051687">
    <property type="entry name" value="Peroxisomal_Beta-Oxidation"/>
</dbReference>
<dbReference type="Pfam" id="PF02036">
    <property type="entry name" value="SCP2"/>
    <property type="match status" value="1"/>
</dbReference>
<dbReference type="InterPro" id="IPR054357">
    <property type="entry name" value="MFE-2_N"/>
</dbReference>
<keyword evidence="6" id="KW-0443">Lipid metabolism</keyword>
<dbReference type="InterPro" id="IPR036291">
    <property type="entry name" value="NAD(P)-bd_dom_sf"/>
</dbReference>
<evidence type="ECO:0000256" key="9">
    <source>
        <dbReference type="ARBA" id="ARBA00073497"/>
    </source>
</evidence>
<gene>
    <name evidence="12 13" type="primary">LOC112693363</name>
</gene>
<dbReference type="SUPFAM" id="SSF51735">
    <property type="entry name" value="NAD(P)-binding Rossmann-fold domains"/>
    <property type="match status" value="1"/>
</dbReference>
<dbReference type="GO" id="GO:0005777">
    <property type="term" value="C:peroxisome"/>
    <property type="evidence" value="ECO:0007669"/>
    <property type="project" value="UniProtKB-SubCell"/>
</dbReference>
<evidence type="ECO:0000256" key="3">
    <source>
        <dbReference type="ARBA" id="ARBA00006484"/>
    </source>
</evidence>
<keyword evidence="11" id="KW-1185">Reference proteome</keyword>
<dbReference type="PRINTS" id="PR00080">
    <property type="entry name" value="SDRFAMILY"/>
</dbReference>
<dbReference type="GO" id="GO:0016491">
    <property type="term" value="F:oxidoreductase activity"/>
    <property type="evidence" value="ECO:0007669"/>
    <property type="project" value="UniProtKB-KW"/>
</dbReference>
<dbReference type="PROSITE" id="PS00061">
    <property type="entry name" value="ADH_SHORT"/>
    <property type="match status" value="1"/>
</dbReference>
<dbReference type="GO" id="GO:0018812">
    <property type="term" value="F:3-hydroxyacyl-CoA dehydratase activity"/>
    <property type="evidence" value="ECO:0007669"/>
    <property type="project" value="UniProtKB-ARBA"/>
</dbReference>
<dbReference type="InterPro" id="IPR036527">
    <property type="entry name" value="SCP2_sterol-bd_dom_sf"/>
</dbReference>
<evidence type="ECO:0000256" key="1">
    <source>
        <dbReference type="ARBA" id="ARBA00004275"/>
    </source>
</evidence>
<proteinExistence type="inferred from homology"/>
<dbReference type="Proteomes" id="UP000694846">
    <property type="component" value="Unplaced"/>
</dbReference>
<dbReference type="CDD" id="cd03448">
    <property type="entry name" value="HDE_HSD"/>
    <property type="match status" value="1"/>
</dbReference>
<dbReference type="InterPro" id="IPR057326">
    <property type="entry name" value="KR_dom"/>
</dbReference>
<dbReference type="InterPro" id="IPR003033">
    <property type="entry name" value="SCP2_sterol-bd_dom"/>
</dbReference>
<dbReference type="Gene3D" id="1.10.287.4290">
    <property type="match status" value="1"/>
</dbReference>
<dbReference type="Gene3D" id="3.30.1050.10">
    <property type="entry name" value="SCP2 sterol-binding domain"/>
    <property type="match status" value="1"/>
</dbReference>
<keyword evidence="8" id="KW-0456">Lyase</keyword>
<keyword evidence="4" id="KW-0276">Fatty acid metabolism</keyword>
<keyword evidence="7" id="KW-0576">Peroxisome</keyword>
<dbReference type="InterPro" id="IPR002347">
    <property type="entry name" value="SDR_fam"/>
</dbReference>
<dbReference type="FunFam" id="3.40.50.720:FF:000185">
    <property type="entry name" value="peroxisomal multifunctional enzyme type 2"/>
    <property type="match status" value="1"/>
</dbReference>
<reference evidence="12 13" key="1">
    <citation type="submission" date="2025-04" db="UniProtKB">
        <authorList>
            <consortium name="RefSeq"/>
        </authorList>
    </citation>
    <scope>IDENTIFICATION</scope>
    <source>
        <tissue evidence="12 13">Whole body</tissue>
    </source>
</reference>
<evidence type="ECO:0000313" key="11">
    <source>
        <dbReference type="Proteomes" id="UP000694846"/>
    </source>
</evidence>
<comment type="pathway">
    <text evidence="2">Lipid metabolism; fatty acid beta-oxidation.</text>
</comment>
<feature type="domain" description="Ketoreductase" evidence="10">
    <location>
        <begin position="9"/>
        <end position="183"/>
    </location>
</feature>
<dbReference type="Pfam" id="PF01575">
    <property type="entry name" value="MaoC_dehydratas"/>
    <property type="match status" value="1"/>
</dbReference>
<evidence type="ECO:0000256" key="7">
    <source>
        <dbReference type="ARBA" id="ARBA00023140"/>
    </source>
</evidence>
<evidence type="ECO:0000259" key="10">
    <source>
        <dbReference type="SMART" id="SM00822"/>
    </source>
</evidence>
<dbReference type="Pfam" id="PF00106">
    <property type="entry name" value="adh_short"/>
    <property type="match status" value="1"/>
</dbReference>
<dbReference type="InterPro" id="IPR020904">
    <property type="entry name" value="Sc_DH/Rdtase_CS"/>
</dbReference>
<dbReference type="PANTHER" id="PTHR45024:SF2">
    <property type="entry name" value="SCP2 DOMAIN-CONTAINING PROTEIN"/>
    <property type="match status" value="1"/>
</dbReference>
<evidence type="ECO:0000256" key="8">
    <source>
        <dbReference type="ARBA" id="ARBA00023239"/>
    </source>
</evidence>
<dbReference type="PANTHER" id="PTHR45024">
    <property type="entry name" value="DEHYDROGENASES, SHORT CHAIN"/>
    <property type="match status" value="1"/>
</dbReference>
<dbReference type="PRINTS" id="PR00081">
    <property type="entry name" value="GDHRDH"/>
</dbReference>
<dbReference type="InterPro" id="IPR029069">
    <property type="entry name" value="HotDog_dom_sf"/>
</dbReference>
<comment type="similarity">
    <text evidence="3">Belongs to the short-chain dehydrogenases/reductases (SDR) family.</text>
</comment>
<name>A0A8B8GLP5_9HEMI</name>
<accession>A0A8B8GLP5</accession>
<comment type="subcellular location">
    <subcellularLocation>
        <location evidence="1">Peroxisome</location>
    </subcellularLocation>
</comment>
<evidence type="ECO:0000256" key="2">
    <source>
        <dbReference type="ARBA" id="ARBA00005005"/>
    </source>
</evidence>
<dbReference type="Gene3D" id="3.40.50.720">
    <property type="entry name" value="NAD(P)-binding Rossmann-like Domain"/>
    <property type="match status" value="1"/>
</dbReference>
<dbReference type="Gene3D" id="3.10.129.10">
    <property type="entry name" value="Hotdog Thioesterase"/>
    <property type="match status" value="1"/>
</dbReference>
<dbReference type="Pfam" id="PF22622">
    <property type="entry name" value="MFE-2_hydrat-2_N"/>
    <property type="match status" value="1"/>
</dbReference>
<dbReference type="OrthoDB" id="3592703at2759"/>
<evidence type="ECO:0000256" key="6">
    <source>
        <dbReference type="ARBA" id="ARBA00023098"/>
    </source>
</evidence>